<dbReference type="EMBL" id="CP106877">
    <property type="protein sequence ID" value="WAA11973.1"/>
    <property type="molecule type" value="Genomic_DNA"/>
</dbReference>
<gene>
    <name evidence="1" type="ORF">OE105_10335</name>
</gene>
<organism evidence="1 2">
    <name type="scientific">Fervidibacillus halotolerans</name>
    <dbReference type="NCBI Taxonomy" id="2980027"/>
    <lineage>
        <taxon>Bacteria</taxon>
        <taxon>Bacillati</taxon>
        <taxon>Bacillota</taxon>
        <taxon>Bacilli</taxon>
        <taxon>Bacillales</taxon>
        <taxon>Bacillaceae</taxon>
        <taxon>Fervidibacillus</taxon>
    </lineage>
</organism>
<evidence type="ECO:0000313" key="2">
    <source>
        <dbReference type="Proteomes" id="UP001164726"/>
    </source>
</evidence>
<dbReference type="AlphaFoldDB" id="A0A9E8RY87"/>
<dbReference type="KEGG" id="fhl:OE105_10335"/>
<protein>
    <submittedName>
        <fullName evidence="1">Uncharacterized protein</fullName>
    </submittedName>
</protein>
<name>A0A9E8RY87_9BACI</name>
<reference evidence="1" key="1">
    <citation type="submission" date="2022-09" db="EMBL/GenBank/DDBJ databases">
        <title>Complete Genomes of Fervidibacillus albus and Fervidibacillus halotolerans isolated from tidal flat sediments.</title>
        <authorList>
            <person name="Kwon K.K."/>
            <person name="Yang S.-H."/>
            <person name="Park M.J."/>
            <person name="Oh H.-M."/>
        </authorList>
    </citation>
    <scope>NUCLEOTIDE SEQUENCE</scope>
    <source>
        <strain evidence="1">MEBiC13594</strain>
    </source>
</reference>
<accession>A0A9E8RY87</accession>
<sequence>MKGVHQNDINHIAGQVASQSVERLGNSLNETVAGNHRLIEVAKQYMNCDDSITQGRLFEIIETRKFNVNAAKAGELLRAVTTEQLGMPHHEADVLIKNPTGDVLREIQAKSGSKASHLANYIRDEKYKGMDRLVNVEHEKRVEELMNTRIEKGGIFTEQYKDAQANLKGQLEYGGISSGGTTYEEALEAAKNPEKYVLKSNAQELFSGISNAMISGALAGAFVGGAVNMTTGIFKGEFSVKETGKAALNSATRGGVIGGIAYGFKYLGRNTQIMTGNVAAALASSAVNMTESTYKFLTGQITTEEYVEQLGKNAVSCFSGIVMTAAGGMLFGPIGAAVAGTVSLIGMRQLYNVFTSARENLELAREARLKAEALSALLIEKVKEEERALIAYYKEYEETFKNIRHFVNLAIADDTFTEQAIVSLAEGLNVQFQFDTLEKFSDFMLSDDTLEL</sequence>
<dbReference type="RefSeq" id="WP_275420100.1">
    <property type="nucleotide sequence ID" value="NZ_CP106877.1"/>
</dbReference>
<proteinExistence type="predicted"/>
<dbReference type="Proteomes" id="UP001164726">
    <property type="component" value="Chromosome"/>
</dbReference>
<evidence type="ECO:0000313" key="1">
    <source>
        <dbReference type="EMBL" id="WAA11973.1"/>
    </source>
</evidence>
<keyword evidence="2" id="KW-1185">Reference proteome</keyword>